<feature type="transmembrane region" description="Helical" evidence="5">
    <location>
        <begin position="7"/>
        <end position="27"/>
    </location>
</feature>
<dbReference type="Pfam" id="PF06813">
    <property type="entry name" value="Nodulin-like"/>
    <property type="match status" value="1"/>
</dbReference>
<keyword evidence="8" id="KW-1185">Reference proteome</keyword>
<keyword evidence="3 5" id="KW-1133">Transmembrane helix</keyword>
<dbReference type="PANTHER" id="PTHR21576">
    <property type="entry name" value="UNCHARACTERIZED NODULIN-LIKE PROTEIN"/>
    <property type="match status" value="1"/>
</dbReference>
<evidence type="ECO:0000256" key="3">
    <source>
        <dbReference type="ARBA" id="ARBA00022989"/>
    </source>
</evidence>
<comment type="subcellular location">
    <subcellularLocation>
        <location evidence="1">Membrane</location>
        <topology evidence="1">Multi-pass membrane protein</topology>
    </subcellularLocation>
</comment>
<comment type="caution">
    <text evidence="7">The sequence shown here is derived from an EMBL/GenBank/DDBJ whole genome shotgun (WGS) entry which is preliminary data.</text>
</comment>
<accession>A0A7J7H2S2</accession>
<organism evidence="7 8">
    <name type="scientific">Camellia sinensis</name>
    <name type="common">Tea plant</name>
    <name type="synonym">Thea sinensis</name>
    <dbReference type="NCBI Taxonomy" id="4442"/>
    <lineage>
        <taxon>Eukaryota</taxon>
        <taxon>Viridiplantae</taxon>
        <taxon>Streptophyta</taxon>
        <taxon>Embryophyta</taxon>
        <taxon>Tracheophyta</taxon>
        <taxon>Spermatophyta</taxon>
        <taxon>Magnoliopsida</taxon>
        <taxon>eudicotyledons</taxon>
        <taxon>Gunneridae</taxon>
        <taxon>Pentapetalae</taxon>
        <taxon>asterids</taxon>
        <taxon>Ericales</taxon>
        <taxon>Theaceae</taxon>
        <taxon>Camellia</taxon>
    </lineage>
</organism>
<evidence type="ECO:0000256" key="1">
    <source>
        <dbReference type="ARBA" id="ARBA00004141"/>
    </source>
</evidence>
<evidence type="ECO:0000313" key="8">
    <source>
        <dbReference type="Proteomes" id="UP000593564"/>
    </source>
</evidence>
<dbReference type="GO" id="GO:0016020">
    <property type="term" value="C:membrane"/>
    <property type="evidence" value="ECO:0007669"/>
    <property type="project" value="UniProtKB-SubCell"/>
</dbReference>
<dbReference type="EMBL" id="JACBKZ010000007">
    <property type="protein sequence ID" value="KAF5946541.1"/>
    <property type="molecule type" value="Genomic_DNA"/>
</dbReference>
<feature type="transmembrane region" description="Helical" evidence="5">
    <location>
        <begin position="283"/>
        <end position="302"/>
    </location>
</feature>
<proteinExistence type="predicted"/>
<feature type="domain" description="Nodulin-like" evidence="6">
    <location>
        <begin position="190"/>
        <end position="288"/>
    </location>
</feature>
<sequence length="305" mass="32416">MKKKSESVIFFVVVFVCWILNDFLVVLCLKMGGGNHNDDESSDKGLFSHLAGYATGQYPPSYGAYPPQGYPPQAYPPAGYPSAGGYPPAGYPFQGGYPPAGYPGPSAYPPPGGYPPAIYPGPSAPPVSGHGPNMGALIAGGAAAAAAAYGAHKLSHGAHNLTHGGYYGHHHGKTRGRERGGGIMVGQSRKWMILVASTWIQAFTGTNFDFSSYSSDLKSVLRISQLQLNYLSVASDMGKAFGWCSGVSLLYFPLWVVLFIAAFIGLIGYGLQWLVIQRLITLPYFLVSSLSLSLSLLNLHFIGDA</sequence>
<reference evidence="8" key="1">
    <citation type="journal article" date="2020" name="Nat. Commun.">
        <title>Genome assembly of wild tea tree DASZ reveals pedigree and selection history of tea varieties.</title>
        <authorList>
            <person name="Zhang W."/>
            <person name="Zhang Y."/>
            <person name="Qiu H."/>
            <person name="Guo Y."/>
            <person name="Wan H."/>
            <person name="Zhang X."/>
            <person name="Scossa F."/>
            <person name="Alseekh S."/>
            <person name="Zhang Q."/>
            <person name="Wang P."/>
            <person name="Xu L."/>
            <person name="Schmidt M.H."/>
            <person name="Jia X."/>
            <person name="Li D."/>
            <person name="Zhu A."/>
            <person name="Guo F."/>
            <person name="Chen W."/>
            <person name="Ni D."/>
            <person name="Usadel B."/>
            <person name="Fernie A.R."/>
            <person name="Wen W."/>
        </authorList>
    </citation>
    <scope>NUCLEOTIDE SEQUENCE [LARGE SCALE GENOMIC DNA]</scope>
    <source>
        <strain evidence="8">cv. G240</strain>
    </source>
</reference>
<protein>
    <recommendedName>
        <fullName evidence="6">Nodulin-like domain-containing protein</fullName>
    </recommendedName>
</protein>
<dbReference type="PANTHER" id="PTHR21576:SF134">
    <property type="entry name" value="NODULIN-LIKE DOMAIN-CONTAINING PROTEIN"/>
    <property type="match status" value="1"/>
</dbReference>
<evidence type="ECO:0000259" key="6">
    <source>
        <dbReference type="Pfam" id="PF06813"/>
    </source>
</evidence>
<keyword evidence="4 5" id="KW-0472">Membrane</keyword>
<dbReference type="Proteomes" id="UP000593564">
    <property type="component" value="Unassembled WGS sequence"/>
</dbReference>
<evidence type="ECO:0000313" key="7">
    <source>
        <dbReference type="EMBL" id="KAF5946541.1"/>
    </source>
</evidence>
<keyword evidence="2 5" id="KW-0812">Transmembrane</keyword>
<evidence type="ECO:0000256" key="4">
    <source>
        <dbReference type="ARBA" id="ARBA00023136"/>
    </source>
</evidence>
<dbReference type="InterPro" id="IPR010658">
    <property type="entry name" value="Nodulin-like"/>
</dbReference>
<gene>
    <name evidence="7" type="ORF">HYC85_016769</name>
</gene>
<reference evidence="7 8" key="2">
    <citation type="submission" date="2020-07" db="EMBL/GenBank/DDBJ databases">
        <title>Genome assembly of wild tea tree DASZ reveals pedigree and selection history of tea varieties.</title>
        <authorList>
            <person name="Zhang W."/>
        </authorList>
    </citation>
    <scope>NUCLEOTIDE SEQUENCE [LARGE SCALE GENOMIC DNA]</scope>
    <source>
        <strain evidence="8">cv. G240</strain>
        <tissue evidence="7">Leaf</tissue>
    </source>
</reference>
<name>A0A7J7H2S2_CAMSI</name>
<evidence type="ECO:0000256" key="5">
    <source>
        <dbReference type="SAM" id="Phobius"/>
    </source>
</evidence>
<dbReference type="AlphaFoldDB" id="A0A7J7H2S2"/>
<evidence type="ECO:0000256" key="2">
    <source>
        <dbReference type="ARBA" id="ARBA00022692"/>
    </source>
</evidence>
<feature type="transmembrane region" description="Helical" evidence="5">
    <location>
        <begin position="249"/>
        <end position="271"/>
    </location>
</feature>